<protein>
    <recommendedName>
        <fullName evidence="11">Permease</fullName>
    </recommendedName>
</protein>
<dbReference type="Proteomes" id="UP000317303">
    <property type="component" value="Unassembled WGS sequence"/>
</dbReference>
<feature type="transmembrane region" description="Helical" evidence="8">
    <location>
        <begin position="308"/>
        <end position="327"/>
    </location>
</feature>
<comment type="similarity">
    <text evidence="2">Belongs to the UPF0718 family.</text>
</comment>
<feature type="transmembrane region" description="Helical" evidence="8">
    <location>
        <begin position="102"/>
        <end position="126"/>
    </location>
</feature>
<feature type="transmembrane region" description="Helical" evidence="8">
    <location>
        <begin position="284"/>
        <end position="301"/>
    </location>
</feature>
<keyword evidence="5 8" id="KW-1133">Transmembrane helix</keyword>
<dbReference type="PANTHER" id="PTHR43299">
    <property type="entry name" value="UPF0718 PROTEIN YRAQ"/>
    <property type="match status" value="1"/>
</dbReference>
<feature type="compositionally biased region" description="Low complexity" evidence="7">
    <location>
        <begin position="237"/>
        <end position="255"/>
    </location>
</feature>
<evidence type="ECO:0000256" key="6">
    <source>
        <dbReference type="ARBA" id="ARBA00023136"/>
    </source>
</evidence>
<feature type="transmembrane region" description="Helical" evidence="8">
    <location>
        <begin position="40"/>
        <end position="58"/>
    </location>
</feature>
<comment type="subcellular location">
    <subcellularLocation>
        <location evidence="1">Cell membrane</location>
        <topology evidence="1">Multi-pass membrane protein</topology>
    </subcellularLocation>
</comment>
<evidence type="ECO:0008006" key="11">
    <source>
        <dbReference type="Google" id="ProtNLM"/>
    </source>
</evidence>
<evidence type="ECO:0000256" key="1">
    <source>
        <dbReference type="ARBA" id="ARBA00004651"/>
    </source>
</evidence>
<keyword evidence="6 8" id="KW-0472">Membrane</keyword>
<dbReference type="InterPro" id="IPR005524">
    <property type="entry name" value="DUF318"/>
</dbReference>
<keyword evidence="3" id="KW-1003">Cell membrane</keyword>
<feature type="transmembrane region" description="Helical" evidence="8">
    <location>
        <begin position="333"/>
        <end position="357"/>
    </location>
</feature>
<feature type="transmembrane region" description="Helical" evidence="8">
    <location>
        <begin position="206"/>
        <end position="227"/>
    </location>
</feature>
<evidence type="ECO:0000313" key="9">
    <source>
        <dbReference type="EMBL" id="TWH19795.1"/>
    </source>
</evidence>
<organism evidence="9 10">
    <name type="scientific">Prauserella rugosa</name>
    <dbReference type="NCBI Taxonomy" id="43354"/>
    <lineage>
        <taxon>Bacteria</taxon>
        <taxon>Bacillati</taxon>
        <taxon>Actinomycetota</taxon>
        <taxon>Actinomycetes</taxon>
        <taxon>Pseudonocardiales</taxon>
        <taxon>Pseudonocardiaceae</taxon>
        <taxon>Prauserella</taxon>
    </lineage>
</organism>
<dbReference type="OrthoDB" id="8771795at2"/>
<name>A0A660CFX1_9PSEU</name>
<proteinExistence type="inferred from homology"/>
<feature type="region of interest" description="Disordered" evidence="7">
    <location>
        <begin position="232"/>
        <end position="262"/>
    </location>
</feature>
<dbReference type="PANTHER" id="PTHR43299:SF1">
    <property type="entry name" value="UPF0718 PROTEIN YRAQ"/>
    <property type="match status" value="1"/>
</dbReference>
<accession>A0A660CFX1</accession>
<evidence type="ECO:0000256" key="3">
    <source>
        <dbReference type="ARBA" id="ARBA00022475"/>
    </source>
</evidence>
<feature type="transmembrane region" description="Helical" evidence="8">
    <location>
        <begin position="178"/>
        <end position="199"/>
    </location>
</feature>
<gene>
    <name evidence="9" type="ORF">JD82_01628</name>
</gene>
<evidence type="ECO:0000256" key="7">
    <source>
        <dbReference type="SAM" id="MobiDB-lite"/>
    </source>
</evidence>
<evidence type="ECO:0000256" key="5">
    <source>
        <dbReference type="ARBA" id="ARBA00022989"/>
    </source>
</evidence>
<evidence type="ECO:0000256" key="2">
    <source>
        <dbReference type="ARBA" id="ARBA00006386"/>
    </source>
</evidence>
<keyword evidence="4 8" id="KW-0812">Transmembrane</keyword>
<sequence length="397" mass="40102">MAVRAARHRAGAGPERRREDGCNVTDVVGGRRVSRPAIRVALGVGAALAVVVVALLWAKWLPYTEKVAGLLGGAGWSGESILAAVAEPGSGPSLTAGWEFTVAYSAAVWKALVAALIIAALIEALVPKAWLPRLLAGRGPATSSLRGGLAAMPFMMCTCCTAPVAASLRRNHVPLPAVLAYWIGNPLLNPAVLAFLVLVAPWEWTAVRVLGGLVLTVGASALIGHVFGGRERRDAEASPPGAALPGPAGEAGASADSGQDRRRGPAVRFLTALGRMSVTLVPEYLLVVFAVGALSGWLVPFDGATAHWGVWAVLAAAVLGTMVVIPTAGEIPILFGLAAAGAGAGVVGVLLIVLPAVSLPSIVMVGRALSWRATAATAGAVAAVGLAAGGILTMLAS</sequence>
<evidence type="ECO:0000256" key="8">
    <source>
        <dbReference type="SAM" id="Phobius"/>
    </source>
</evidence>
<dbReference type="GO" id="GO:0005886">
    <property type="term" value="C:plasma membrane"/>
    <property type="evidence" value="ECO:0007669"/>
    <property type="project" value="UniProtKB-SubCell"/>
</dbReference>
<dbReference type="EMBL" id="VLJV01000001">
    <property type="protein sequence ID" value="TWH19795.1"/>
    <property type="molecule type" value="Genomic_DNA"/>
</dbReference>
<evidence type="ECO:0000313" key="10">
    <source>
        <dbReference type="Proteomes" id="UP000317303"/>
    </source>
</evidence>
<dbReference type="AlphaFoldDB" id="A0A660CFX1"/>
<feature type="compositionally biased region" description="Basic residues" evidence="7">
    <location>
        <begin position="1"/>
        <end position="10"/>
    </location>
</feature>
<feature type="transmembrane region" description="Helical" evidence="8">
    <location>
        <begin position="369"/>
        <end position="396"/>
    </location>
</feature>
<reference evidence="9 10" key="1">
    <citation type="submission" date="2019-07" db="EMBL/GenBank/DDBJ databases">
        <title>R&amp;d 2014.</title>
        <authorList>
            <person name="Klenk H.-P."/>
        </authorList>
    </citation>
    <scope>NUCLEOTIDE SEQUENCE [LARGE SCALE GENOMIC DNA]</scope>
    <source>
        <strain evidence="9 10">DSM 43194</strain>
    </source>
</reference>
<comment type="caution">
    <text evidence="9">The sequence shown here is derived from an EMBL/GenBank/DDBJ whole genome shotgun (WGS) entry which is preliminary data.</text>
</comment>
<dbReference type="Pfam" id="PF03773">
    <property type="entry name" value="ArsP_1"/>
    <property type="match status" value="1"/>
</dbReference>
<evidence type="ECO:0000256" key="4">
    <source>
        <dbReference type="ARBA" id="ARBA00022692"/>
    </source>
</evidence>
<keyword evidence="10" id="KW-1185">Reference proteome</keyword>
<feature type="region of interest" description="Disordered" evidence="7">
    <location>
        <begin position="1"/>
        <end position="21"/>
    </location>
</feature>